<name>A0A8T0PPT2_PANVG</name>
<accession>A0A8T0PPT2</accession>
<proteinExistence type="predicted"/>
<dbReference type="Proteomes" id="UP000823388">
    <property type="component" value="Chromosome 8K"/>
</dbReference>
<dbReference type="AlphaFoldDB" id="A0A8T0PPT2"/>
<gene>
    <name evidence="1" type="ORF">PVAP13_8KG057400</name>
</gene>
<dbReference type="EMBL" id="CM029051">
    <property type="protein sequence ID" value="KAG2560144.1"/>
    <property type="molecule type" value="Genomic_DNA"/>
</dbReference>
<sequence length="139" mass="14931">MGTRLPCAASPLLVASLSPSSSPDATFPNGPPRLESAVLLRADVKELACGHGRPPWRERSGATRMLEARLSKLSADTAASLLRASLYRHLRLLKCSPAMSRLLLTSPCGTDTAVHLDEARAPLLPPPMDSSYSYREPVI</sequence>
<evidence type="ECO:0000313" key="1">
    <source>
        <dbReference type="EMBL" id="KAG2560144.1"/>
    </source>
</evidence>
<organism evidence="1 2">
    <name type="scientific">Panicum virgatum</name>
    <name type="common">Blackwell switchgrass</name>
    <dbReference type="NCBI Taxonomy" id="38727"/>
    <lineage>
        <taxon>Eukaryota</taxon>
        <taxon>Viridiplantae</taxon>
        <taxon>Streptophyta</taxon>
        <taxon>Embryophyta</taxon>
        <taxon>Tracheophyta</taxon>
        <taxon>Spermatophyta</taxon>
        <taxon>Magnoliopsida</taxon>
        <taxon>Liliopsida</taxon>
        <taxon>Poales</taxon>
        <taxon>Poaceae</taxon>
        <taxon>PACMAD clade</taxon>
        <taxon>Panicoideae</taxon>
        <taxon>Panicodae</taxon>
        <taxon>Paniceae</taxon>
        <taxon>Panicinae</taxon>
        <taxon>Panicum</taxon>
        <taxon>Panicum sect. Hiantes</taxon>
    </lineage>
</organism>
<reference evidence="1" key="1">
    <citation type="submission" date="2020-05" db="EMBL/GenBank/DDBJ databases">
        <title>WGS assembly of Panicum virgatum.</title>
        <authorList>
            <person name="Lovell J.T."/>
            <person name="Jenkins J."/>
            <person name="Shu S."/>
            <person name="Juenger T.E."/>
            <person name="Schmutz J."/>
        </authorList>
    </citation>
    <scope>NUCLEOTIDE SEQUENCE</scope>
    <source>
        <strain evidence="1">AP13</strain>
    </source>
</reference>
<protein>
    <submittedName>
        <fullName evidence="1">Uncharacterized protein</fullName>
    </submittedName>
</protein>
<dbReference type="EMBL" id="CM029051">
    <property type="protein sequence ID" value="KAG2560145.1"/>
    <property type="molecule type" value="Genomic_DNA"/>
</dbReference>
<dbReference type="EMBL" id="CM029051">
    <property type="protein sequence ID" value="KAG2560146.1"/>
    <property type="molecule type" value="Genomic_DNA"/>
</dbReference>
<keyword evidence="2" id="KW-1185">Reference proteome</keyword>
<dbReference type="EMBL" id="CM029051">
    <property type="protein sequence ID" value="KAG2560143.1"/>
    <property type="molecule type" value="Genomic_DNA"/>
</dbReference>
<evidence type="ECO:0000313" key="2">
    <source>
        <dbReference type="Proteomes" id="UP000823388"/>
    </source>
</evidence>
<comment type="caution">
    <text evidence="1">The sequence shown here is derived from an EMBL/GenBank/DDBJ whole genome shotgun (WGS) entry which is preliminary data.</text>
</comment>